<evidence type="ECO:0000313" key="4">
    <source>
        <dbReference type="Proteomes" id="UP000503018"/>
    </source>
</evidence>
<dbReference type="SMART" id="SM00867">
    <property type="entry name" value="YceI"/>
    <property type="match status" value="1"/>
</dbReference>
<feature type="domain" description="Lipid/polyisoprenoid-binding YceI-like" evidence="2">
    <location>
        <begin position="43"/>
        <end position="206"/>
    </location>
</feature>
<feature type="chain" id="PRO_5026948333" evidence="1">
    <location>
        <begin position="20"/>
        <end position="208"/>
    </location>
</feature>
<dbReference type="Pfam" id="PF04264">
    <property type="entry name" value="YceI"/>
    <property type="match status" value="1"/>
</dbReference>
<evidence type="ECO:0000256" key="1">
    <source>
        <dbReference type="SAM" id="SignalP"/>
    </source>
</evidence>
<accession>A0A6M4AVU2</accession>
<proteinExistence type="predicted"/>
<dbReference type="PANTHER" id="PTHR34406">
    <property type="entry name" value="PROTEIN YCEI"/>
    <property type="match status" value="1"/>
</dbReference>
<keyword evidence="4" id="KW-1185">Reference proteome</keyword>
<reference evidence="3 4" key="1">
    <citation type="submission" date="2020-01" db="EMBL/GenBank/DDBJ databases">
        <title>Sphingomonas sp. strain CSW-10.</title>
        <authorList>
            <person name="Chen W.-M."/>
        </authorList>
    </citation>
    <scope>NUCLEOTIDE SEQUENCE [LARGE SCALE GENOMIC DNA]</scope>
    <source>
        <strain evidence="3 4">CSW-10</strain>
    </source>
</reference>
<dbReference type="KEGG" id="slan:GV829_12715"/>
<dbReference type="EMBL" id="CP053015">
    <property type="protein sequence ID" value="QJQ33194.1"/>
    <property type="molecule type" value="Genomic_DNA"/>
</dbReference>
<name>A0A6M4AVU2_9SPHN</name>
<organism evidence="3 4">
    <name type="scientific">Sphingomonas lacunae</name>
    <dbReference type="NCBI Taxonomy" id="2698828"/>
    <lineage>
        <taxon>Bacteria</taxon>
        <taxon>Pseudomonadati</taxon>
        <taxon>Pseudomonadota</taxon>
        <taxon>Alphaproteobacteria</taxon>
        <taxon>Sphingomonadales</taxon>
        <taxon>Sphingomonadaceae</taxon>
        <taxon>Sphingomonas</taxon>
    </lineage>
</organism>
<dbReference type="InterPro" id="IPR036761">
    <property type="entry name" value="TTHA0802/YceI-like_sf"/>
</dbReference>
<protein>
    <submittedName>
        <fullName evidence="3">YceI family protein</fullName>
    </submittedName>
</protein>
<dbReference type="SUPFAM" id="SSF101874">
    <property type="entry name" value="YceI-like"/>
    <property type="match status" value="1"/>
</dbReference>
<dbReference type="InterPro" id="IPR007372">
    <property type="entry name" value="Lipid/polyisoprenoid-bd_YceI"/>
</dbReference>
<dbReference type="AlphaFoldDB" id="A0A6M4AVU2"/>
<evidence type="ECO:0000313" key="3">
    <source>
        <dbReference type="EMBL" id="QJQ33194.1"/>
    </source>
</evidence>
<dbReference type="RefSeq" id="WP_169947206.1">
    <property type="nucleotide sequence ID" value="NZ_CP053015.1"/>
</dbReference>
<dbReference type="PANTHER" id="PTHR34406:SF1">
    <property type="entry name" value="PROTEIN YCEI"/>
    <property type="match status" value="1"/>
</dbReference>
<dbReference type="Proteomes" id="UP000503018">
    <property type="component" value="Chromosome"/>
</dbReference>
<gene>
    <name evidence="3" type="ORF">GV829_12715</name>
</gene>
<keyword evidence="1" id="KW-0732">Signal</keyword>
<dbReference type="Gene3D" id="2.40.128.110">
    <property type="entry name" value="Lipid/polyisoprenoid-binding, YceI-like"/>
    <property type="match status" value="1"/>
</dbReference>
<sequence length="208" mass="22004">MRKRFILTAALPFALIAGAGTLAAQSAPSLPGVADTGRVTSGTYAPDAGHTLIGWKVDHFGFNDYFGQFGNATGTLVLNKENPGASTVDITIPVDSLSTVSAGLNRHMATADFLDAANHPTARFVSRHVMVNGNQATIHGELTLRGVTRPVTLEARFVGAGTNPMNRKETVGFHATASIKRSEFGMTYAVPMVSDNVDLTISVAFEKQ</sequence>
<evidence type="ECO:0000259" key="2">
    <source>
        <dbReference type="SMART" id="SM00867"/>
    </source>
</evidence>
<feature type="signal peptide" evidence="1">
    <location>
        <begin position="1"/>
        <end position="19"/>
    </location>
</feature>